<dbReference type="HOGENOM" id="CLU_1818262_0_0_1"/>
<reference evidence="3" key="1">
    <citation type="submission" date="2011-08" db="EMBL/GenBank/DDBJ databases">
        <authorList>
            <person name="Rombauts S."/>
        </authorList>
    </citation>
    <scope>NUCLEOTIDE SEQUENCE</scope>
    <source>
        <strain evidence="3">London</strain>
    </source>
</reference>
<dbReference type="SUPFAM" id="SSF49562">
    <property type="entry name" value="C2 domain (Calcium/lipid-binding domain, CaLB)"/>
    <property type="match status" value="1"/>
</dbReference>
<dbReference type="Proteomes" id="UP000015104">
    <property type="component" value="Unassembled WGS sequence"/>
</dbReference>
<dbReference type="Pfam" id="PF00168">
    <property type="entry name" value="C2"/>
    <property type="match status" value="1"/>
</dbReference>
<accession>T1JV62</accession>
<reference evidence="2" key="2">
    <citation type="submission" date="2015-06" db="UniProtKB">
        <authorList>
            <consortium name="EnsemblMetazoa"/>
        </authorList>
    </citation>
    <scope>IDENTIFICATION</scope>
</reference>
<proteinExistence type="predicted"/>
<dbReference type="AlphaFoldDB" id="T1JV62"/>
<dbReference type="InterPro" id="IPR000008">
    <property type="entry name" value="C2_dom"/>
</dbReference>
<evidence type="ECO:0000313" key="2">
    <source>
        <dbReference type="EnsemblMetazoa" id="tetur02g03460.1"/>
    </source>
</evidence>
<dbReference type="InterPro" id="IPR035892">
    <property type="entry name" value="C2_domain_sf"/>
</dbReference>
<keyword evidence="3" id="KW-1185">Reference proteome</keyword>
<evidence type="ECO:0000313" key="3">
    <source>
        <dbReference type="Proteomes" id="UP000015104"/>
    </source>
</evidence>
<organism evidence="2 3">
    <name type="scientific">Tetranychus urticae</name>
    <name type="common">Two-spotted spider mite</name>
    <dbReference type="NCBI Taxonomy" id="32264"/>
    <lineage>
        <taxon>Eukaryota</taxon>
        <taxon>Metazoa</taxon>
        <taxon>Ecdysozoa</taxon>
        <taxon>Arthropoda</taxon>
        <taxon>Chelicerata</taxon>
        <taxon>Arachnida</taxon>
        <taxon>Acari</taxon>
        <taxon>Acariformes</taxon>
        <taxon>Trombidiformes</taxon>
        <taxon>Prostigmata</taxon>
        <taxon>Eleutherengona</taxon>
        <taxon>Raphignathae</taxon>
        <taxon>Tetranychoidea</taxon>
        <taxon>Tetranychidae</taxon>
        <taxon>Tetranychus</taxon>
    </lineage>
</organism>
<dbReference type="Gene3D" id="2.60.40.150">
    <property type="entry name" value="C2 domain"/>
    <property type="match status" value="1"/>
</dbReference>
<dbReference type="EnsemblMetazoa" id="tetur02g03460.1">
    <property type="protein sequence ID" value="tetur02g03460.1"/>
    <property type="gene ID" value="tetur02g03460"/>
</dbReference>
<protein>
    <recommendedName>
        <fullName evidence="1">C2 domain-containing protein</fullName>
    </recommendedName>
</protein>
<name>T1JV62_TETUR</name>
<sequence>MDTPCKLNSYCLSNICTHLDDFPGKAQLYIKNGYFYGLDRWTQTDTYIKVYSVSKLSGFKYIGRTRTIHDDDRPDFDETFTTEISSKEGSFILEIFDLDYNSPDDLISRVEINFKDCLKLDVCTKNFGSSRLRYNIIWTPQI</sequence>
<dbReference type="PROSITE" id="PS50004">
    <property type="entry name" value="C2"/>
    <property type="match status" value="1"/>
</dbReference>
<evidence type="ECO:0000259" key="1">
    <source>
        <dbReference type="PROSITE" id="PS50004"/>
    </source>
</evidence>
<dbReference type="EMBL" id="CAEY01000792">
    <property type="status" value="NOT_ANNOTATED_CDS"/>
    <property type="molecule type" value="Genomic_DNA"/>
</dbReference>
<dbReference type="SMART" id="SM00239">
    <property type="entry name" value="C2"/>
    <property type="match status" value="1"/>
</dbReference>
<feature type="domain" description="C2" evidence="1">
    <location>
        <begin position="1"/>
        <end position="127"/>
    </location>
</feature>